<dbReference type="Pfam" id="PF00353">
    <property type="entry name" value="HemolysinCabind"/>
    <property type="match status" value="8"/>
</dbReference>
<organism evidence="4 5">
    <name type="scientific">Oleomonas cavernae</name>
    <dbReference type="NCBI Taxonomy" id="2320859"/>
    <lineage>
        <taxon>Bacteria</taxon>
        <taxon>Pseudomonadati</taxon>
        <taxon>Pseudomonadota</taxon>
        <taxon>Alphaproteobacteria</taxon>
        <taxon>Acetobacterales</taxon>
        <taxon>Acetobacteraceae</taxon>
        <taxon>Oleomonas</taxon>
    </lineage>
</organism>
<dbReference type="PANTHER" id="PTHR38340">
    <property type="entry name" value="S-LAYER PROTEIN"/>
    <property type="match status" value="1"/>
</dbReference>
<evidence type="ECO:0008006" key="6">
    <source>
        <dbReference type="Google" id="ProtNLM"/>
    </source>
</evidence>
<name>A0A418WDD0_9PROT</name>
<dbReference type="SUPFAM" id="SSF51120">
    <property type="entry name" value="beta-Roll"/>
    <property type="match status" value="6"/>
</dbReference>
<proteinExistence type="predicted"/>
<dbReference type="PANTHER" id="PTHR38340:SF1">
    <property type="entry name" value="S-LAYER PROTEIN"/>
    <property type="match status" value="1"/>
</dbReference>
<dbReference type="AlphaFoldDB" id="A0A418WDD0"/>
<dbReference type="InterPro" id="IPR001343">
    <property type="entry name" value="Hemolysn_Ca-bd"/>
</dbReference>
<evidence type="ECO:0000313" key="5">
    <source>
        <dbReference type="Proteomes" id="UP000284605"/>
    </source>
</evidence>
<keyword evidence="2" id="KW-0964">Secreted</keyword>
<comment type="subcellular location">
    <subcellularLocation>
        <location evidence="1">Secreted</location>
    </subcellularLocation>
</comment>
<dbReference type="PRINTS" id="PR00313">
    <property type="entry name" value="CABNDNGRPT"/>
</dbReference>
<comment type="caution">
    <text evidence="4">The sequence shown here is derived from an EMBL/GenBank/DDBJ whole genome shotgun (WGS) entry which is preliminary data.</text>
</comment>
<keyword evidence="5" id="KW-1185">Reference proteome</keyword>
<feature type="region of interest" description="Disordered" evidence="3">
    <location>
        <begin position="482"/>
        <end position="502"/>
    </location>
</feature>
<evidence type="ECO:0000313" key="4">
    <source>
        <dbReference type="EMBL" id="RJF88041.1"/>
    </source>
</evidence>
<evidence type="ECO:0000256" key="3">
    <source>
        <dbReference type="SAM" id="MobiDB-lite"/>
    </source>
</evidence>
<accession>A0A418WDD0</accession>
<dbReference type="InterPro" id="IPR050557">
    <property type="entry name" value="RTX_toxin/Mannuronan_C5-epim"/>
</dbReference>
<dbReference type="InterPro" id="IPR011049">
    <property type="entry name" value="Serralysin-like_metalloprot_C"/>
</dbReference>
<dbReference type="EMBL" id="QYUK01000011">
    <property type="protein sequence ID" value="RJF88041.1"/>
    <property type="molecule type" value="Genomic_DNA"/>
</dbReference>
<gene>
    <name evidence="4" type="ORF">D3874_14290</name>
</gene>
<dbReference type="GO" id="GO:0005509">
    <property type="term" value="F:calcium ion binding"/>
    <property type="evidence" value="ECO:0007669"/>
    <property type="project" value="InterPro"/>
</dbReference>
<dbReference type="InterPro" id="IPR018511">
    <property type="entry name" value="Hemolysin-typ_Ca-bd_CS"/>
</dbReference>
<reference evidence="4 5" key="1">
    <citation type="submission" date="2018-09" db="EMBL/GenBank/DDBJ databases">
        <authorList>
            <person name="Zhu H."/>
        </authorList>
    </citation>
    <scope>NUCLEOTIDE SEQUENCE [LARGE SCALE GENOMIC DNA]</scope>
    <source>
        <strain evidence="4 5">K1W22B-8</strain>
    </source>
</reference>
<dbReference type="PROSITE" id="PS00330">
    <property type="entry name" value="HEMOLYSIN_CALCIUM"/>
    <property type="match status" value="6"/>
</dbReference>
<feature type="region of interest" description="Disordered" evidence="3">
    <location>
        <begin position="27"/>
        <end position="49"/>
    </location>
</feature>
<sequence>MSWVPTTLYFANGDILVTQAYWSSTGGPSADHIEGGSGDDVLNGAGGNDELEGWGGNDTLIGGAGGDRLYGGDGIDTASYAASSAGVTVNLTTSRATGHGLGNDYLHSIENVIGTQGADDITGDGLANTLDGGVGDDHLKGLGGNDILIGGLGSDRLDGGDGADTASYANASSPVTVNLLTGTATGDGSGTDTLISVENVTGTVGADDITGDAAANRLEGRGGADFLRGGLGDDTYVINDLRATIVEAPGGGIDTVLTALSTYTLGAGVENLTHIETAYLSYLRGTGNELANVITGANSTEWGDVLTGAGGDDDLRGLAGDDMLIGGSGGDRLDGGDDYDTASFATGSGGVVVNLVTGKASGRGLGNDTLIRIENVIGTSGADDITGHNGANRLDGGAGADILRGGLGKDTYVVDDAGDAVIEARDAGVDTVQAKLAAYTLSADVENLAYIGTGSFVGGGNGLANLITGGAGADRLRGGDGDDELRGLGGDDSLAGDAGDDRLDGGDGIDTASYEAASAGVTVNLATGKASGQGNDTLIRIENVIGTSGADVITGDARDNRLDGGAGNDILRGGRGNDTYVVNAANDVVSEADGDGIDTVRANASWTLGSGVENLVLTAAWANGTGNSLANKLVGGDGANVLTGLRGNDTLIGGNGADTFVFGTSFGRDRITDFADNDMIRMQDGLFTSFADVQAHAAQVGVDIVITLDSANIITIHNYALANMNAGDFLFA</sequence>
<protein>
    <recommendedName>
        <fullName evidence="6">Calcium-binding protein</fullName>
    </recommendedName>
</protein>
<dbReference type="Gene3D" id="2.150.10.10">
    <property type="entry name" value="Serralysin-like metalloprotease, C-terminal"/>
    <property type="match status" value="6"/>
</dbReference>
<evidence type="ECO:0000256" key="1">
    <source>
        <dbReference type="ARBA" id="ARBA00004613"/>
    </source>
</evidence>
<dbReference type="Proteomes" id="UP000284605">
    <property type="component" value="Unassembled WGS sequence"/>
</dbReference>
<dbReference type="GO" id="GO:0005576">
    <property type="term" value="C:extracellular region"/>
    <property type="evidence" value="ECO:0007669"/>
    <property type="project" value="UniProtKB-SubCell"/>
</dbReference>
<evidence type="ECO:0000256" key="2">
    <source>
        <dbReference type="ARBA" id="ARBA00022525"/>
    </source>
</evidence>